<reference evidence="3 4" key="1">
    <citation type="journal article" date="2024" name="Nat. Commun.">
        <title>Phylogenomics reveals the evolutionary origins of lichenization in chlorophyte algae.</title>
        <authorList>
            <person name="Puginier C."/>
            <person name="Libourel C."/>
            <person name="Otte J."/>
            <person name="Skaloud P."/>
            <person name="Haon M."/>
            <person name="Grisel S."/>
            <person name="Petersen M."/>
            <person name="Berrin J.G."/>
            <person name="Delaux P.M."/>
            <person name="Dal Grande F."/>
            <person name="Keller J."/>
        </authorList>
    </citation>
    <scope>NUCLEOTIDE SEQUENCE [LARGE SCALE GENOMIC DNA]</scope>
    <source>
        <strain evidence="3 4">SAG 2036</strain>
    </source>
</reference>
<dbReference type="AlphaFoldDB" id="A0AAW1PVK3"/>
<evidence type="ECO:0000313" key="3">
    <source>
        <dbReference type="EMBL" id="KAK9812198.1"/>
    </source>
</evidence>
<dbReference type="Proteomes" id="UP001465755">
    <property type="component" value="Unassembled WGS sequence"/>
</dbReference>
<dbReference type="EMBL" id="JALJOQ010000008">
    <property type="protein sequence ID" value="KAK9812198.1"/>
    <property type="molecule type" value="Genomic_DNA"/>
</dbReference>
<feature type="coiled-coil region" evidence="1">
    <location>
        <begin position="25"/>
        <end position="170"/>
    </location>
</feature>
<keyword evidence="1" id="KW-0175">Coiled coil</keyword>
<evidence type="ECO:0000256" key="1">
    <source>
        <dbReference type="SAM" id="Coils"/>
    </source>
</evidence>
<name>A0AAW1PVK3_9CHLO</name>
<sequence length="672" mass="74282">MQSERTSERSWQSFGQTDIREDWIKLFNQQQIKQQQNDLAKAEAAQKLQEAQAEAVIQERLRQQEQQILQEALKQEQARAQAKQEAEQAAFAERERALQAEVRQRAEAARKARAKEAEQRRIYAAQLQREAEEKRRQEQQLAAEQAAERRAREEERAQEALAERKALDRLRTVYALRTSGEVSIGPVASQRPNQPPLELRISVTAPPGDPATSSGTYFSADDITAGGLLQTAYPAVLDVTQQYESRVQLQQMSGQGALTAMKEPELRHWMRMTQCRALAALTADADALAQAGGFDRTARSSKSEVRTERAVLPAGHEKASDMQLSRVASQAAAGQSRDAQALLASVMDEEQELITKGTKADPPPKSGQVLALAFLLEQEGADSQKLAALLPVALQALRAALLNSPKDSLTSLAQVMEVVLGAGHPLMTELRALAETNMSEGARRRRLELQKLSEARHAAAILEEEYPDTDERKKASAAARDAATPIPERVWALRNVGTTLGLGEPAKGRQYLEKAVLLKRQWLDDDPRHPGVLPELEALRELLIRRPEWKADAEGVAVVQMGLFASVAERYSRKGELASAVVLLEAAVRRYEKILPDRSSALTGASRRAEQLLDALSPEQRQKVTEARRRADVLQPVISAFEEEVAARQIAATTSKKDLWNEGGLQPLPSLA</sequence>
<organism evidence="3 4">
    <name type="scientific">Symbiochloris irregularis</name>
    <dbReference type="NCBI Taxonomy" id="706552"/>
    <lineage>
        <taxon>Eukaryota</taxon>
        <taxon>Viridiplantae</taxon>
        <taxon>Chlorophyta</taxon>
        <taxon>core chlorophytes</taxon>
        <taxon>Trebouxiophyceae</taxon>
        <taxon>Trebouxiales</taxon>
        <taxon>Trebouxiaceae</taxon>
        <taxon>Symbiochloris</taxon>
    </lineage>
</organism>
<gene>
    <name evidence="3" type="ORF">WJX73_003598</name>
</gene>
<comment type="caution">
    <text evidence="3">The sequence shown here is derived from an EMBL/GenBank/DDBJ whole genome shotgun (WGS) entry which is preliminary data.</text>
</comment>
<proteinExistence type="predicted"/>
<protein>
    <submittedName>
        <fullName evidence="3">Uncharacterized protein</fullName>
    </submittedName>
</protein>
<feature type="compositionally biased region" description="Basic and acidic residues" evidence="2">
    <location>
        <begin position="296"/>
        <end position="320"/>
    </location>
</feature>
<evidence type="ECO:0000256" key="2">
    <source>
        <dbReference type="SAM" id="MobiDB-lite"/>
    </source>
</evidence>
<accession>A0AAW1PVK3</accession>
<keyword evidence="4" id="KW-1185">Reference proteome</keyword>
<evidence type="ECO:0000313" key="4">
    <source>
        <dbReference type="Proteomes" id="UP001465755"/>
    </source>
</evidence>
<feature type="region of interest" description="Disordered" evidence="2">
    <location>
        <begin position="295"/>
        <end position="323"/>
    </location>
</feature>